<feature type="domain" description="BTB" evidence="3">
    <location>
        <begin position="181"/>
        <end position="244"/>
    </location>
</feature>
<dbReference type="Gramene" id="TraesROB_scaffold_003226_01G000100.1">
    <property type="protein sequence ID" value="TraesROB_scaffold_003226_01G000100.1"/>
    <property type="gene ID" value="TraesROB_scaffold_003226_01G000100"/>
</dbReference>
<dbReference type="SUPFAM" id="SSF49599">
    <property type="entry name" value="TRAF domain-like"/>
    <property type="match status" value="1"/>
</dbReference>
<dbReference type="EnsemblPlants" id="TraesCS1B02G375800.1">
    <property type="protein sequence ID" value="TraesCS1B02G375800.1.cds1"/>
    <property type="gene ID" value="TraesCS1B02G375800"/>
</dbReference>
<protein>
    <recommendedName>
        <fullName evidence="7">BTB domain-containing protein</fullName>
    </recommendedName>
</protein>
<dbReference type="CDD" id="cd00121">
    <property type="entry name" value="MATH"/>
    <property type="match status" value="1"/>
</dbReference>
<dbReference type="SUPFAM" id="SSF54695">
    <property type="entry name" value="POZ domain"/>
    <property type="match status" value="1"/>
</dbReference>
<dbReference type="Gramene" id="TraesLAC1B03G00368320.1">
    <property type="protein sequence ID" value="TraesLAC1B03G00368320.1.CDS1"/>
    <property type="gene ID" value="TraesLAC1B03G00368320"/>
</dbReference>
<dbReference type="Gramene" id="TraesRN1B0101053100.1">
    <property type="protein sequence ID" value="TraesRN1B0101053100.1"/>
    <property type="gene ID" value="TraesRN1B0101053100"/>
</dbReference>
<evidence type="ECO:0000313" key="6">
    <source>
        <dbReference type="Proteomes" id="UP000019116"/>
    </source>
</evidence>
<dbReference type="InterPro" id="IPR008974">
    <property type="entry name" value="TRAF-like"/>
</dbReference>
<dbReference type="PANTHER" id="PTHR26379">
    <property type="entry name" value="BTB/POZ AND MATH DOMAIN-CONTAINING PROTEIN 1"/>
    <property type="match status" value="1"/>
</dbReference>
<comment type="pathway">
    <text evidence="1">Protein modification; protein ubiquitination.</text>
</comment>
<dbReference type="Gramene" id="TraesJAG1B03G00364980.1">
    <property type="protein sequence ID" value="TraesJAG1B03G00364980.1.CDS1"/>
    <property type="gene ID" value="TraesJAG1B03G00364980"/>
</dbReference>
<dbReference type="Gramene" id="TraesSTA1B03G00363970.1">
    <property type="protein sequence ID" value="TraesSTA1B03G00363970.1.CDS1"/>
    <property type="gene ID" value="TraesSTA1B03G00363970"/>
</dbReference>
<evidence type="ECO:0008006" key="7">
    <source>
        <dbReference type="Google" id="ProtNLM"/>
    </source>
</evidence>
<dbReference type="Gramene" id="TraesCLE_scaffold_002527_01G000100.1">
    <property type="protein sequence ID" value="TraesCLE_scaffold_002527_01G000100.1"/>
    <property type="gene ID" value="TraesCLE_scaffold_002527_01G000100"/>
</dbReference>
<evidence type="ECO:0000313" key="5">
    <source>
        <dbReference type="EnsemblPlants" id="TraesCS1B02G375800.1.cds1"/>
    </source>
</evidence>
<dbReference type="Gramene" id="TraesMAC1B03G00365980.1">
    <property type="protein sequence ID" value="TraesMAC1B03G00365980.1.CDS1"/>
    <property type="gene ID" value="TraesMAC1B03G00365980"/>
</dbReference>
<dbReference type="GO" id="GO:0016567">
    <property type="term" value="P:protein ubiquitination"/>
    <property type="evidence" value="ECO:0007669"/>
    <property type="project" value="InterPro"/>
</dbReference>
<dbReference type="Gramene" id="TraesPARA_EIv1.0_0201550.1">
    <property type="protein sequence ID" value="TraesPARA_EIv1.0_0201550.1.CDS1"/>
    <property type="gene ID" value="TraesPARA_EIv1.0_0201550"/>
</dbReference>
<evidence type="ECO:0000259" key="3">
    <source>
        <dbReference type="PROSITE" id="PS50097"/>
    </source>
</evidence>
<organism evidence="5">
    <name type="scientific">Triticum aestivum</name>
    <name type="common">Wheat</name>
    <dbReference type="NCBI Taxonomy" id="4565"/>
    <lineage>
        <taxon>Eukaryota</taxon>
        <taxon>Viridiplantae</taxon>
        <taxon>Streptophyta</taxon>
        <taxon>Embryophyta</taxon>
        <taxon>Tracheophyta</taxon>
        <taxon>Spermatophyta</taxon>
        <taxon>Magnoliopsida</taxon>
        <taxon>Liliopsida</taxon>
        <taxon>Poales</taxon>
        <taxon>Poaceae</taxon>
        <taxon>BOP clade</taxon>
        <taxon>Pooideae</taxon>
        <taxon>Triticodae</taxon>
        <taxon>Triticeae</taxon>
        <taxon>Triticinae</taxon>
        <taxon>Triticum</taxon>
    </lineage>
</organism>
<dbReference type="PANTHER" id="PTHR26379:SF522">
    <property type="entry name" value="(BREAD WHEAT) HYPOTHETICAL PROTEIN"/>
    <property type="match status" value="1"/>
</dbReference>
<dbReference type="Pfam" id="PF24570">
    <property type="entry name" value="BACK_BPM_SPOP"/>
    <property type="match status" value="1"/>
</dbReference>
<dbReference type="InterPro" id="IPR011333">
    <property type="entry name" value="SKP1/BTB/POZ_sf"/>
</dbReference>
<dbReference type="Gramene" id="TraesCS1B03G1024200.1">
    <property type="protein sequence ID" value="TraesCS1B03G1024200.1.CDS1"/>
    <property type="gene ID" value="TraesCS1B03G1024200"/>
</dbReference>
<dbReference type="InterPro" id="IPR056423">
    <property type="entry name" value="BACK_BPM_SPOP"/>
</dbReference>
<dbReference type="Proteomes" id="UP000019116">
    <property type="component" value="Chromosome 1B"/>
</dbReference>
<reference evidence="5" key="2">
    <citation type="submission" date="2018-10" db="UniProtKB">
        <authorList>
            <consortium name="EnsemblPlants"/>
        </authorList>
    </citation>
    <scope>IDENTIFICATION</scope>
</reference>
<dbReference type="OrthoDB" id="1878800at2759"/>
<evidence type="ECO:0000256" key="2">
    <source>
        <dbReference type="ARBA" id="ARBA00010846"/>
    </source>
</evidence>
<accession>A0A3B5Z407</accession>
<dbReference type="InterPro" id="IPR045005">
    <property type="entry name" value="BPM1-6"/>
</dbReference>
<dbReference type="PROSITE" id="PS50097">
    <property type="entry name" value="BTB"/>
    <property type="match status" value="1"/>
</dbReference>
<dbReference type="SMART" id="SM00225">
    <property type="entry name" value="BTB"/>
    <property type="match status" value="1"/>
</dbReference>
<dbReference type="Gramene" id="TraesWEE_scaffold_002010_01G000600.1">
    <property type="protein sequence ID" value="TraesWEE_scaffold_002010_01G000600.1"/>
    <property type="gene ID" value="TraesWEE_scaffold_002010_01G000600"/>
</dbReference>
<dbReference type="Gene3D" id="2.60.210.10">
    <property type="entry name" value="Apoptosis, Tumor Necrosis Factor Receptor Associated Protein 2, Chain A"/>
    <property type="match status" value="1"/>
</dbReference>
<dbReference type="PROSITE" id="PS50144">
    <property type="entry name" value="MATH"/>
    <property type="match status" value="1"/>
</dbReference>
<dbReference type="Gramene" id="TraesARI1B03G00369040.1">
    <property type="protein sequence ID" value="TraesARI1B03G00369040.1.CDS1"/>
    <property type="gene ID" value="TraesARI1B03G00369040"/>
</dbReference>
<dbReference type="InterPro" id="IPR000210">
    <property type="entry name" value="BTB/POZ_dom"/>
</dbReference>
<dbReference type="Gramene" id="TraesLDM1B03G00365260.1">
    <property type="protein sequence ID" value="TraesLDM1B03G00365260.1.CDS1"/>
    <property type="gene ID" value="TraesLDM1B03G00365260"/>
</dbReference>
<proteinExistence type="inferred from homology"/>
<name>A0A3B5Z407_WHEAT</name>
<dbReference type="AlphaFoldDB" id="A0A3B5Z407"/>
<dbReference type="Gramene" id="TraesKAR1B01G0398820.1">
    <property type="protein sequence ID" value="cds.TraesKAR1B01G0398820.1"/>
    <property type="gene ID" value="TraesKAR1B01G0398820"/>
</dbReference>
<comment type="similarity">
    <text evidence="2">Belongs to the Tdpoz family.</text>
</comment>
<dbReference type="STRING" id="4565.A0A3B5Z407"/>
<dbReference type="InterPro" id="IPR002083">
    <property type="entry name" value="MATH/TRAF_dom"/>
</dbReference>
<dbReference type="Gene3D" id="3.30.710.10">
    <property type="entry name" value="Potassium Channel Kv1.1, Chain A"/>
    <property type="match status" value="1"/>
</dbReference>
<dbReference type="Gramene" id="TraesJUL1B03G00365760.1">
    <property type="protein sequence ID" value="TraesJUL1B03G00365760.1.CDS1"/>
    <property type="gene ID" value="TraesJUL1B03G00365760"/>
</dbReference>
<sequence length="351" mass="38960">MSFAGGKLCPSRSVINDAGAASGYHLFVVEGYSRSKDMGDIKSRRFRVGGHLWFLEYWPSCCRTDGSAISDAIRLHQDVAGPVKAQFRFSFIDQPDKHKSKYKPYFPGKYGMSFSDLLERDDLEQSKHVEDDGFTIRCDIIVEDVIDAGAEGTGTASPFITVPPPDMQQHFTDLLAAKEGIDVKFEVGGEIFNAHRCILAARSRVFKAELLGPMKEGTATADAIHVEDVEAPAFRAMLKFIYSDLEPEMEKEDGEDPVWQWQNLLVAADRYDLQRLKLMCEDKLCGFVDVSTTPSILALAERHCCDGLKTACYNFLGASGNLRAVAASDGFDDLITSCPFVMKELINMFMA</sequence>
<dbReference type="Gramene" id="TraesCS1B02G375800.1">
    <property type="protein sequence ID" value="TraesCS1B02G375800.1.cds1"/>
    <property type="gene ID" value="TraesCS1B02G375800"/>
</dbReference>
<dbReference type="Gramene" id="TraesSYM1B03G00371580.1">
    <property type="protein sequence ID" value="TraesSYM1B03G00371580.1.CDS1"/>
    <property type="gene ID" value="TraesSYM1B03G00371580"/>
</dbReference>
<dbReference type="SMR" id="A0A3B5Z407"/>
<dbReference type="Gene3D" id="1.25.40.420">
    <property type="match status" value="1"/>
</dbReference>
<dbReference type="Pfam" id="PF00651">
    <property type="entry name" value="BTB"/>
    <property type="match status" value="1"/>
</dbReference>
<reference evidence="5" key="1">
    <citation type="submission" date="2018-08" db="EMBL/GenBank/DDBJ databases">
        <authorList>
            <person name="Rossello M."/>
        </authorList>
    </citation>
    <scope>NUCLEOTIDE SEQUENCE [LARGE SCALE GENOMIC DNA]</scope>
    <source>
        <strain evidence="5">cv. Chinese Spring</strain>
    </source>
</reference>
<dbReference type="Gramene" id="TraesCAD_scaffold_001122_01G000100.1">
    <property type="protein sequence ID" value="TraesCAD_scaffold_001122_01G000100.1"/>
    <property type="gene ID" value="TraesCAD_scaffold_001122_01G000100"/>
</dbReference>
<feature type="domain" description="MATH" evidence="4">
    <location>
        <begin position="22"/>
        <end position="140"/>
    </location>
</feature>
<dbReference type="Gramene" id="TraesNOR1B03G00368900.1">
    <property type="protein sequence ID" value="TraesNOR1B03G00368900.1.CDS1"/>
    <property type="gene ID" value="TraesNOR1B03G00368900"/>
</dbReference>
<evidence type="ECO:0000256" key="1">
    <source>
        <dbReference type="ARBA" id="ARBA00004906"/>
    </source>
</evidence>
<dbReference type="Pfam" id="PF22486">
    <property type="entry name" value="MATH_2"/>
    <property type="match status" value="1"/>
</dbReference>
<evidence type="ECO:0000259" key="4">
    <source>
        <dbReference type="PROSITE" id="PS50144"/>
    </source>
</evidence>
<keyword evidence="6" id="KW-1185">Reference proteome</keyword>